<feature type="region of interest" description="Disordered" evidence="2">
    <location>
        <begin position="468"/>
        <end position="492"/>
    </location>
</feature>
<keyword evidence="5" id="KW-1185">Reference proteome</keyword>
<dbReference type="SUPFAM" id="SSF46565">
    <property type="entry name" value="Chaperone J-domain"/>
    <property type="match status" value="1"/>
</dbReference>
<dbReference type="InterPro" id="IPR026894">
    <property type="entry name" value="DnaJ_X"/>
</dbReference>
<dbReference type="GO" id="GO:0016558">
    <property type="term" value="P:protein import into peroxisome matrix"/>
    <property type="evidence" value="ECO:0007669"/>
    <property type="project" value="TreeGrafter"/>
</dbReference>
<dbReference type="PANTHER" id="PTHR45006">
    <property type="entry name" value="DNAJ-LIKE PROTEIN 1"/>
    <property type="match status" value="1"/>
</dbReference>
<sequence>MVKDTAYYDLLEVPTDAKEIDIKKAYRKAAIKLHPDKNPDDPEAGAKFQAVGEAYQVLSDPSLRKRYDEFGKEGAKPDSGFEDPSEMFAEIFGGAAFKEWIGEISMVKDLEKSMEIAQRHEEELTKVEEQQPVPGVEGKATDASTTAEAKGAEANKDSKTASPAPPTVENLNISDDQKAHRSPSPATSERPKGIPTRLAIEDKAHVDPTSTEQAARDSAAGVSPEEAALRQKEKKKGLTKEQREELYAFELERRKIRDERVDVLTKKLIERISLWTETDKGKDVTAAFKGKMELEAENLKMESFGLEILHAIGTTYNQKASTFIKSQKPVIGGVTGFFSRLKDKGTLVKETWGTVSTAISAQMEIEDMAKMEQAGGEEWTDERKVEAERRVTGKILAAAWRGSKFEIQSVLRDVCDKVLYDKSVSTAKRVERAHALQIIAEVFALVKRSEEEESDQFMFEQLVREAAEKKKEPVKKEGHHHKKGEKVGEKAH</sequence>
<dbReference type="PROSITE" id="PS50076">
    <property type="entry name" value="DNAJ_2"/>
    <property type="match status" value="1"/>
</dbReference>
<proteinExistence type="predicted"/>
<dbReference type="Gene3D" id="1.10.287.110">
    <property type="entry name" value="DnaJ domain"/>
    <property type="match status" value="1"/>
</dbReference>
<feature type="compositionally biased region" description="Basic and acidic residues" evidence="2">
    <location>
        <begin position="119"/>
        <end position="129"/>
    </location>
</feature>
<feature type="domain" description="J" evidence="3">
    <location>
        <begin position="6"/>
        <end position="71"/>
    </location>
</feature>
<feature type="compositionally biased region" description="Basic and acidic residues" evidence="2">
    <location>
        <begin position="227"/>
        <end position="237"/>
    </location>
</feature>
<dbReference type="PANTHER" id="PTHR45006:SF1">
    <property type="entry name" value="DNAJ-LIKE PROTEIN 1"/>
    <property type="match status" value="1"/>
</dbReference>
<keyword evidence="1" id="KW-0143">Chaperone</keyword>
<dbReference type="Pfam" id="PF14308">
    <property type="entry name" value="DnaJ-X"/>
    <property type="match status" value="1"/>
</dbReference>
<dbReference type="OrthoDB" id="552049at2759"/>
<comment type="caution">
    <text evidence="4">The sequence shown here is derived from an EMBL/GenBank/DDBJ whole genome shotgun (WGS) entry which is preliminary data.</text>
</comment>
<organism evidence="4 5">
    <name type="scientific">Elsinoe australis</name>
    <dbReference type="NCBI Taxonomy" id="40998"/>
    <lineage>
        <taxon>Eukaryota</taxon>
        <taxon>Fungi</taxon>
        <taxon>Dikarya</taxon>
        <taxon>Ascomycota</taxon>
        <taxon>Pezizomycotina</taxon>
        <taxon>Dothideomycetes</taxon>
        <taxon>Dothideomycetidae</taxon>
        <taxon>Myriangiales</taxon>
        <taxon>Elsinoaceae</taxon>
        <taxon>Elsinoe</taxon>
    </lineage>
</organism>
<dbReference type="Proteomes" id="UP000243723">
    <property type="component" value="Unassembled WGS sequence"/>
</dbReference>
<feature type="compositionally biased region" description="Basic and acidic residues" evidence="2">
    <location>
        <begin position="150"/>
        <end position="159"/>
    </location>
</feature>
<dbReference type="SMART" id="SM00271">
    <property type="entry name" value="DnaJ"/>
    <property type="match status" value="1"/>
</dbReference>
<evidence type="ECO:0000256" key="2">
    <source>
        <dbReference type="SAM" id="MobiDB-lite"/>
    </source>
</evidence>
<name>A0A2P8A1F3_9PEZI</name>
<dbReference type="InterPro" id="IPR052814">
    <property type="entry name" value="Peroxisomal_DnaJ"/>
</dbReference>
<dbReference type="FunFam" id="1.10.287.110:FF:000028">
    <property type="entry name" value="DnaJ domain protein"/>
    <property type="match status" value="1"/>
</dbReference>
<evidence type="ECO:0000313" key="4">
    <source>
        <dbReference type="EMBL" id="PSK54300.1"/>
    </source>
</evidence>
<feature type="region of interest" description="Disordered" evidence="2">
    <location>
        <begin position="119"/>
        <end position="237"/>
    </location>
</feature>
<dbReference type="GO" id="GO:0005829">
    <property type="term" value="C:cytosol"/>
    <property type="evidence" value="ECO:0007669"/>
    <property type="project" value="TreeGrafter"/>
</dbReference>
<evidence type="ECO:0000256" key="1">
    <source>
        <dbReference type="ARBA" id="ARBA00023186"/>
    </source>
</evidence>
<reference evidence="4 5" key="1">
    <citation type="submission" date="2017-05" db="EMBL/GenBank/DDBJ databases">
        <title>Draft genome sequence of Elsinoe australis.</title>
        <authorList>
            <person name="Cheng Q."/>
        </authorList>
    </citation>
    <scope>NUCLEOTIDE SEQUENCE [LARGE SCALE GENOMIC DNA]</scope>
    <source>
        <strain evidence="4 5">NL1</strain>
    </source>
</reference>
<dbReference type="PRINTS" id="PR00625">
    <property type="entry name" value="JDOMAIN"/>
</dbReference>
<dbReference type="Pfam" id="PF00226">
    <property type="entry name" value="DnaJ"/>
    <property type="match status" value="1"/>
</dbReference>
<evidence type="ECO:0000259" key="3">
    <source>
        <dbReference type="PROSITE" id="PS50076"/>
    </source>
</evidence>
<dbReference type="AlphaFoldDB" id="A0A2P8A1F3"/>
<protein>
    <recommendedName>
        <fullName evidence="3">J domain-containing protein</fullName>
    </recommendedName>
</protein>
<dbReference type="InterPro" id="IPR036869">
    <property type="entry name" value="J_dom_sf"/>
</dbReference>
<evidence type="ECO:0000313" key="5">
    <source>
        <dbReference type="Proteomes" id="UP000243723"/>
    </source>
</evidence>
<gene>
    <name evidence="4" type="ORF">B9Z65_3419</name>
</gene>
<accession>A0A2P8A1F3</accession>
<dbReference type="PROSITE" id="PS00636">
    <property type="entry name" value="DNAJ_1"/>
    <property type="match status" value="1"/>
</dbReference>
<dbReference type="InterPro" id="IPR001623">
    <property type="entry name" value="DnaJ_domain"/>
</dbReference>
<dbReference type="CDD" id="cd06257">
    <property type="entry name" value="DnaJ"/>
    <property type="match status" value="1"/>
</dbReference>
<dbReference type="STRING" id="40998.A0A2P8A1F3"/>
<dbReference type="InterPro" id="IPR018253">
    <property type="entry name" value="DnaJ_domain_CS"/>
</dbReference>
<dbReference type="EMBL" id="NHZQ01000083">
    <property type="protein sequence ID" value="PSK54300.1"/>
    <property type="molecule type" value="Genomic_DNA"/>
</dbReference>